<dbReference type="GO" id="GO:0005524">
    <property type="term" value="F:ATP binding"/>
    <property type="evidence" value="ECO:0007669"/>
    <property type="project" value="UniProtKB-UniRule"/>
</dbReference>
<evidence type="ECO:0000313" key="14">
    <source>
        <dbReference type="EMBL" id="KAK4259313.1"/>
    </source>
</evidence>
<dbReference type="CDD" id="cd06606">
    <property type="entry name" value="STKc_MAPKKK"/>
    <property type="match status" value="1"/>
</dbReference>
<evidence type="ECO:0000256" key="2">
    <source>
        <dbReference type="ARBA" id="ARBA00006529"/>
    </source>
</evidence>
<feature type="binding site" evidence="11">
    <location>
        <position position="55"/>
    </location>
    <ligand>
        <name>ATP</name>
        <dbReference type="ChEBI" id="CHEBI:30616"/>
    </ligand>
</feature>
<dbReference type="EMBL" id="JAWXYG010000011">
    <property type="protein sequence ID" value="KAK4259313.1"/>
    <property type="molecule type" value="Genomic_DNA"/>
</dbReference>
<evidence type="ECO:0000256" key="12">
    <source>
        <dbReference type="RuleBase" id="RU000304"/>
    </source>
</evidence>
<dbReference type="FunFam" id="3.30.200.20:FF:000042">
    <property type="entry name" value="Aurora kinase A"/>
    <property type="match status" value="1"/>
</dbReference>
<keyword evidence="12" id="KW-0723">Serine/threonine-protein kinase</keyword>
<evidence type="ECO:0000256" key="8">
    <source>
        <dbReference type="ARBA" id="ARBA00047559"/>
    </source>
</evidence>
<comment type="caution">
    <text evidence="14">The sequence shown here is derived from an EMBL/GenBank/DDBJ whole genome shotgun (WGS) entry which is preliminary data.</text>
</comment>
<dbReference type="EC" id="2.7.11.25" evidence="3"/>
<dbReference type="PANTHER" id="PTHR48016">
    <property type="entry name" value="MAP KINASE KINASE KINASE SSK2-RELATED-RELATED"/>
    <property type="match status" value="1"/>
</dbReference>
<keyword evidence="4" id="KW-0808">Transferase</keyword>
<evidence type="ECO:0000256" key="9">
    <source>
        <dbReference type="ARBA" id="ARBA00048329"/>
    </source>
</evidence>
<dbReference type="FunFam" id="1.10.510.10:FF:000571">
    <property type="entry name" value="Maternal embryonic leucine zipper kinase"/>
    <property type="match status" value="1"/>
</dbReference>
<dbReference type="PIRSF" id="PIRSF000654">
    <property type="entry name" value="Integrin-linked_kinase"/>
    <property type="match status" value="1"/>
</dbReference>
<proteinExistence type="inferred from homology"/>
<keyword evidence="7 11" id="KW-0067">ATP-binding</keyword>
<evidence type="ECO:0000313" key="15">
    <source>
        <dbReference type="Proteomes" id="UP001293593"/>
    </source>
</evidence>
<keyword evidence="6" id="KW-0418">Kinase</keyword>
<comment type="function">
    <text evidence="10">CIPK serine-threonine protein kinases interact with CBL proteins. Binding of a CBL protein to the regulatory NAF domain of CIPK protein lead to the activation of the kinase in a calcium-dependent manner.</text>
</comment>
<evidence type="ECO:0000256" key="4">
    <source>
        <dbReference type="ARBA" id="ARBA00022679"/>
    </source>
</evidence>
<evidence type="ECO:0000256" key="7">
    <source>
        <dbReference type="ARBA" id="ARBA00022840"/>
    </source>
</evidence>
<dbReference type="InterPro" id="IPR050538">
    <property type="entry name" value="MAP_kinase_kinase_kinase"/>
</dbReference>
<evidence type="ECO:0000256" key="11">
    <source>
        <dbReference type="PROSITE-ProRule" id="PRU10141"/>
    </source>
</evidence>
<protein>
    <recommendedName>
        <fullName evidence="3">mitogen-activated protein kinase kinase kinase</fullName>
        <ecNumber evidence="3">2.7.11.25</ecNumber>
    </recommendedName>
</protein>
<dbReference type="Proteomes" id="UP001293593">
    <property type="component" value="Unassembled WGS sequence"/>
</dbReference>
<organism evidence="14 15">
    <name type="scientific">Acacia crassicarpa</name>
    <name type="common">northern wattle</name>
    <dbReference type="NCBI Taxonomy" id="499986"/>
    <lineage>
        <taxon>Eukaryota</taxon>
        <taxon>Viridiplantae</taxon>
        <taxon>Streptophyta</taxon>
        <taxon>Embryophyta</taxon>
        <taxon>Tracheophyta</taxon>
        <taxon>Spermatophyta</taxon>
        <taxon>Magnoliopsida</taxon>
        <taxon>eudicotyledons</taxon>
        <taxon>Gunneridae</taxon>
        <taxon>Pentapetalae</taxon>
        <taxon>rosids</taxon>
        <taxon>fabids</taxon>
        <taxon>Fabales</taxon>
        <taxon>Fabaceae</taxon>
        <taxon>Caesalpinioideae</taxon>
        <taxon>mimosoid clade</taxon>
        <taxon>Acacieae</taxon>
        <taxon>Acacia</taxon>
    </lineage>
</organism>
<dbReference type="InterPro" id="IPR011009">
    <property type="entry name" value="Kinase-like_dom_sf"/>
</dbReference>
<evidence type="ECO:0000259" key="13">
    <source>
        <dbReference type="PROSITE" id="PS50011"/>
    </source>
</evidence>
<dbReference type="Pfam" id="PF00069">
    <property type="entry name" value="Pkinase"/>
    <property type="match status" value="1"/>
</dbReference>
<evidence type="ECO:0000256" key="5">
    <source>
        <dbReference type="ARBA" id="ARBA00022741"/>
    </source>
</evidence>
<comment type="similarity">
    <text evidence="1">Belongs to the protein kinase superfamily. CAMK Ser/Thr protein kinase family. SNF1 subfamily.</text>
</comment>
<feature type="domain" description="Protein kinase" evidence="13">
    <location>
        <begin position="26"/>
        <end position="282"/>
    </location>
</feature>
<dbReference type="PROSITE" id="PS50011">
    <property type="entry name" value="PROTEIN_KINASE_DOM"/>
    <property type="match status" value="1"/>
</dbReference>
<dbReference type="SMART" id="SM00220">
    <property type="entry name" value="S_TKc"/>
    <property type="match status" value="1"/>
</dbReference>
<dbReference type="GO" id="GO:0004709">
    <property type="term" value="F:MAP kinase kinase kinase activity"/>
    <property type="evidence" value="ECO:0007669"/>
    <property type="project" value="UniProtKB-EC"/>
</dbReference>
<dbReference type="InterPro" id="IPR017441">
    <property type="entry name" value="Protein_kinase_ATP_BS"/>
</dbReference>
<accession>A0AAE1MEG8</accession>
<dbReference type="InterPro" id="IPR008271">
    <property type="entry name" value="Ser/Thr_kinase_AS"/>
</dbReference>
<dbReference type="Gene3D" id="1.10.510.10">
    <property type="entry name" value="Transferase(Phosphotransferase) domain 1"/>
    <property type="match status" value="1"/>
</dbReference>
<sequence>MLPLTVKKEDDAAANSISESTNFSKWEKGERIGAGGFGTVYVARNRETGALCAIKELKDIHKPENMKSLQKEIKILSQLEHPNIVKYYGHEEDGHKISLYMEFIESGSLKKYILKRGALHETLIRKFTAQILAGLVYLHSERVVHRDLKPDNILVNFEDTIKLVDFGLSKHLAESVGNHSLWGNAYYAAPEALRNTKYNSLREASVADIWSLGCVIIEMLSGKHPWPNCEEQQAGWNVVGKGQCPSIPDELCSEVKGFLELCFIRTPAGRPSATELQDHPFVKPQNLSC</sequence>
<evidence type="ECO:0000256" key="6">
    <source>
        <dbReference type="ARBA" id="ARBA00022777"/>
    </source>
</evidence>
<comment type="catalytic activity">
    <reaction evidence="9">
        <text>L-seryl-[protein] + ATP = O-phospho-L-seryl-[protein] + ADP + H(+)</text>
        <dbReference type="Rhea" id="RHEA:17989"/>
        <dbReference type="Rhea" id="RHEA-COMP:9863"/>
        <dbReference type="Rhea" id="RHEA-COMP:11604"/>
        <dbReference type="ChEBI" id="CHEBI:15378"/>
        <dbReference type="ChEBI" id="CHEBI:29999"/>
        <dbReference type="ChEBI" id="CHEBI:30616"/>
        <dbReference type="ChEBI" id="CHEBI:83421"/>
        <dbReference type="ChEBI" id="CHEBI:456216"/>
        <dbReference type="EC" id="2.7.11.25"/>
    </reaction>
</comment>
<name>A0AAE1MEG8_9FABA</name>
<dbReference type="SUPFAM" id="SSF56112">
    <property type="entry name" value="Protein kinase-like (PK-like)"/>
    <property type="match status" value="1"/>
</dbReference>
<evidence type="ECO:0000256" key="1">
    <source>
        <dbReference type="ARBA" id="ARBA00006234"/>
    </source>
</evidence>
<dbReference type="PROSITE" id="PS00107">
    <property type="entry name" value="PROTEIN_KINASE_ATP"/>
    <property type="match status" value="1"/>
</dbReference>
<evidence type="ECO:0000256" key="3">
    <source>
        <dbReference type="ARBA" id="ARBA00012406"/>
    </source>
</evidence>
<dbReference type="InterPro" id="IPR000719">
    <property type="entry name" value="Prot_kinase_dom"/>
</dbReference>
<dbReference type="AlphaFoldDB" id="A0AAE1MEG8"/>
<dbReference type="PROSITE" id="PS00108">
    <property type="entry name" value="PROTEIN_KINASE_ST"/>
    <property type="match status" value="1"/>
</dbReference>
<reference evidence="14" key="1">
    <citation type="submission" date="2023-10" db="EMBL/GenBank/DDBJ databases">
        <title>Chromosome-level genome of the transformable northern wattle, Acacia crassicarpa.</title>
        <authorList>
            <person name="Massaro I."/>
            <person name="Sinha N.R."/>
            <person name="Poethig S."/>
            <person name="Leichty A.R."/>
        </authorList>
    </citation>
    <scope>NUCLEOTIDE SEQUENCE</scope>
    <source>
        <strain evidence="14">Acra3RX</strain>
        <tissue evidence="14">Leaf</tissue>
    </source>
</reference>
<keyword evidence="15" id="KW-1185">Reference proteome</keyword>
<comment type="similarity">
    <text evidence="2">Belongs to the protein kinase superfamily. STE Ser/Thr protein kinase family. MAP kinase kinase kinase subfamily.</text>
</comment>
<keyword evidence="5 11" id="KW-0547">Nucleotide-binding</keyword>
<evidence type="ECO:0000256" key="10">
    <source>
        <dbReference type="ARBA" id="ARBA00058225"/>
    </source>
</evidence>
<comment type="catalytic activity">
    <reaction evidence="8">
        <text>L-threonyl-[protein] + ATP = O-phospho-L-threonyl-[protein] + ADP + H(+)</text>
        <dbReference type="Rhea" id="RHEA:46608"/>
        <dbReference type="Rhea" id="RHEA-COMP:11060"/>
        <dbReference type="Rhea" id="RHEA-COMP:11605"/>
        <dbReference type="ChEBI" id="CHEBI:15378"/>
        <dbReference type="ChEBI" id="CHEBI:30013"/>
        <dbReference type="ChEBI" id="CHEBI:30616"/>
        <dbReference type="ChEBI" id="CHEBI:61977"/>
        <dbReference type="ChEBI" id="CHEBI:456216"/>
        <dbReference type="EC" id="2.7.11.25"/>
    </reaction>
</comment>
<gene>
    <name evidence="14" type="ORF">QN277_005657</name>
</gene>